<name>A0AAW0DUB4_9AGAR</name>
<comment type="caution">
    <text evidence="2">The sequence shown here is derived from an EMBL/GenBank/DDBJ whole genome shotgun (WGS) entry which is preliminary data.</text>
</comment>
<accession>A0AAW0DUB4</accession>
<gene>
    <name evidence="2" type="ORF">R3P38DRAFT_1362866</name>
</gene>
<dbReference type="EMBL" id="JAWWNJ010000005">
    <property type="protein sequence ID" value="KAK7055641.1"/>
    <property type="molecule type" value="Genomic_DNA"/>
</dbReference>
<evidence type="ECO:0000313" key="3">
    <source>
        <dbReference type="Proteomes" id="UP001362999"/>
    </source>
</evidence>
<evidence type="ECO:0000256" key="1">
    <source>
        <dbReference type="SAM" id="SignalP"/>
    </source>
</evidence>
<keyword evidence="1" id="KW-0732">Signal</keyword>
<protein>
    <recommendedName>
        <fullName evidence="4">Secreted protein</fullName>
    </recommendedName>
</protein>
<organism evidence="2 3">
    <name type="scientific">Favolaschia claudopus</name>
    <dbReference type="NCBI Taxonomy" id="2862362"/>
    <lineage>
        <taxon>Eukaryota</taxon>
        <taxon>Fungi</taxon>
        <taxon>Dikarya</taxon>
        <taxon>Basidiomycota</taxon>
        <taxon>Agaricomycotina</taxon>
        <taxon>Agaricomycetes</taxon>
        <taxon>Agaricomycetidae</taxon>
        <taxon>Agaricales</taxon>
        <taxon>Marasmiineae</taxon>
        <taxon>Mycenaceae</taxon>
        <taxon>Favolaschia</taxon>
    </lineage>
</organism>
<evidence type="ECO:0000313" key="2">
    <source>
        <dbReference type="EMBL" id="KAK7055641.1"/>
    </source>
</evidence>
<keyword evidence="3" id="KW-1185">Reference proteome</keyword>
<evidence type="ECO:0008006" key="4">
    <source>
        <dbReference type="Google" id="ProtNLM"/>
    </source>
</evidence>
<dbReference type="Proteomes" id="UP001362999">
    <property type="component" value="Unassembled WGS sequence"/>
</dbReference>
<proteinExistence type="predicted"/>
<dbReference type="AlphaFoldDB" id="A0AAW0DUB4"/>
<feature type="chain" id="PRO_5043463216" description="Secreted protein" evidence="1">
    <location>
        <begin position="16"/>
        <end position="196"/>
    </location>
</feature>
<feature type="signal peptide" evidence="1">
    <location>
        <begin position="1"/>
        <end position="15"/>
    </location>
</feature>
<reference evidence="2 3" key="1">
    <citation type="journal article" date="2024" name="J Genomics">
        <title>Draft genome sequencing and assembly of Favolaschia claudopus CIRM-BRFM 2984 isolated from oak limbs.</title>
        <authorList>
            <person name="Navarro D."/>
            <person name="Drula E."/>
            <person name="Chaduli D."/>
            <person name="Cazenave R."/>
            <person name="Ahrendt S."/>
            <person name="Wang J."/>
            <person name="Lipzen A."/>
            <person name="Daum C."/>
            <person name="Barry K."/>
            <person name="Grigoriev I.V."/>
            <person name="Favel A."/>
            <person name="Rosso M.N."/>
            <person name="Martin F."/>
        </authorList>
    </citation>
    <scope>NUCLEOTIDE SEQUENCE [LARGE SCALE GENOMIC DNA]</scope>
    <source>
        <strain evidence="2 3">CIRM-BRFM 2984</strain>
    </source>
</reference>
<sequence>MLRFAALYVLHTVSAFCMHTCCVTSAILRRGGSARPSTHLPGSARVTPRVYVPLNISPPVPLWCRASGLRSRERWTCILPRLRRIGNRSSTVQSIVPELEAPRLRKKGCEWKRKATSRCLSASCLLPYLHVPNPAYTFAFGQVSGIGLLVHSYFAVEDSTRGSFSMVGVAEALVSLYARSLPELSGYIVKCYWGAS</sequence>